<feature type="active site" description="Nucleophile" evidence="17">
    <location>
        <position position="137"/>
    </location>
</feature>
<keyword evidence="8 16" id="KW-0378">Hydrolase</keyword>
<feature type="domain" description="GH16" evidence="21">
    <location>
        <begin position="28"/>
        <end position="269"/>
    </location>
</feature>
<organism evidence="22 23">
    <name type="scientific">Candida maltosa (strain Xu316)</name>
    <name type="common">Yeast</name>
    <dbReference type="NCBI Taxonomy" id="1245528"/>
    <lineage>
        <taxon>Eukaryota</taxon>
        <taxon>Fungi</taxon>
        <taxon>Dikarya</taxon>
        <taxon>Ascomycota</taxon>
        <taxon>Saccharomycotina</taxon>
        <taxon>Pichiomycetes</taxon>
        <taxon>Debaryomycetaceae</taxon>
        <taxon>Candida/Lodderomyces clade</taxon>
        <taxon>Candida</taxon>
    </lineage>
</organism>
<evidence type="ECO:0000256" key="1">
    <source>
        <dbReference type="ARBA" id="ARBA00000822"/>
    </source>
</evidence>
<evidence type="ECO:0000256" key="6">
    <source>
        <dbReference type="ARBA" id="ARBA00022679"/>
    </source>
</evidence>
<dbReference type="Gene3D" id="2.60.120.200">
    <property type="match status" value="1"/>
</dbReference>
<dbReference type="PROSITE" id="PS51762">
    <property type="entry name" value="GH16_2"/>
    <property type="match status" value="1"/>
</dbReference>
<feature type="signal peptide" evidence="20">
    <location>
        <begin position="1"/>
        <end position="18"/>
    </location>
</feature>
<proteinExistence type="inferred from homology"/>
<evidence type="ECO:0000259" key="21">
    <source>
        <dbReference type="PROSITE" id="PS51762"/>
    </source>
</evidence>
<keyword evidence="14" id="KW-0961">Cell wall biogenesis/degradation</keyword>
<dbReference type="SUPFAM" id="SSF49899">
    <property type="entry name" value="Concanavalin A-like lectins/glucanases"/>
    <property type="match status" value="1"/>
</dbReference>
<gene>
    <name evidence="22" type="ORF">G210_1647</name>
</gene>
<evidence type="ECO:0000256" key="11">
    <source>
        <dbReference type="ARBA" id="ARBA00023180"/>
    </source>
</evidence>
<keyword evidence="5" id="KW-0328">Glycosyltransferase</keyword>
<evidence type="ECO:0000256" key="14">
    <source>
        <dbReference type="ARBA" id="ARBA00023316"/>
    </source>
</evidence>
<evidence type="ECO:0000256" key="3">
    <source>
        <dbReference type="ARBA" id="ARBA00004589"/>
    </source>
</evidence>
<evidence type="ECO:0000256" key="18">
    <source>
        <dbReference type="PIRSR" id="PIRSR037299-2"/>
    </source>
</evidence>
<keyword evidence="9 16" id="KW-0472">Membrane</keyword>
<protein>
    <recommendedName>
        <fullName evidence="16">Crh-like protein</fullName>
        <ecNumber evidence="16">3.2.-.-</ecNumber>
    </recommendedName>
</protein>
<comment type="catalytic activity">
    <reaction evidence="1">
        <text>Random endo-hydrolysis of N-acetyl-beta-D-glucosaminide (1-&gt;4)-beta-linkages in chitin and chitodextrins.</text>
        <dbReference type="EC" id="3.2.1.14"/>
    </reaction>
</comment>
<feature type="chain" id="PRO_5004034119" description="Crh-like protein" evidence="20">
    <location>
        <begin position="19"/>
        <end position="459"/>
    </location>
</feature>
<dbReference type="STRING" id="1245528.M3HKG2"/>
<keyword evidence="13" id="KW-0326">Glycosidase</keyword>
<evidence type="ECO:0000256" key="10">
    <source>
        <dbReference type="ARBA" id="ARBA00023157"/>
    </source>
</evidence>
<evidence type="ECO:0000256" key="7">
    <source>
        <dbReference type="ARBA" id="ARBA00022729"/>
    </source>
</evidence>
<comment type="similarity">
    <text evidence="15">Belongs to the glycosyl hydrolase 16 family. CRH1 subfamily.</text>
</comment>
<evidence type="ECO:0000313" key="23">
    <source>
        <dbReference type="Proteomes" id="UP000011777"/>
    </source>
</evidence>
<evidence type="ECO:0000256" key="9">
    <source>
        <dbReference type="ARBA" id="ARBA00023136"/>
    </source>
</evidence>
<dbReference type="EMBL" id="AOGT01001341">
    <property type="protein sequence ID" value="EMG47882.1"/>
    <property type="molecule type" value="Genomic_DNA"/>
</dbReference>
<dbReference type="InterPro" id="IPR000757">
    <property type="entry name" value="Beta-glucanase-like"/>
</dbReference>
<name>M3HKG2_CANMX</name>
<dbReference type="GO" id="GO:0008843">
    <property type="term" value="F:endochitinase activity"/>
    <property type="evidence" value="ECO:0007669"/>
    <property type="project" value="UniProtKB-EC"/>
</dbReference>
<dbReference type="GO" id="GO:0031505">
    <property type="term" value="P:fungal-type cell wall organization"/>
    <property type="evidence" value="ECO:0007669"/>
    <property type="project" value="TreeGrafter"/>
</dbReference>
<keyword evidence="4" id="KW-0336">GPI-anchor</keyword>
<feature type="compositionally biased region" description="Acidic residues" evidence="19">
    <location>
        <begin position="339"/>
        <end position="362"/>
    </location>
</feature>
<dbReference type="GO" id="GO:0016757">
    <property type="term" value="F:glycosyltransferase activity"/>
    <property type="evidence" value="ECO:0007669"/>
    <property type="project" value="UniProtKB-KW"/>
</dbReference>
<evidence type="ECO:0000256" key="19">
    <source>
        <dbReference type="SAM" id="MobiDB-lite"/>
    </source>
</evidence>
<evidence type="ECO:0000313" key="22">
    <source>
        <dbReference type="EMBL" id="EMG47882.1"/>
    </source>
</evidence>
<feature type="compositionally biased region" description="Low complexity" evidence="19">
    <location>
        <begin position="363"/>
        <end position="376"/>
    </location>
</feature>
<dbReference type="InterPro" id="IPR013320">
    <property type="entry name" value="ConA-like_dom_sf"/>
</dbReference>
<evidence type="ECO:0000256" key="2">
    <source>
        <dbReference type="ARBA" id="ARBA00004196"/>
    </source>
</evidence>
<evidence type="ECO:0000256" key="17">
    <source>
        <dbReference type="PIRSR" id="PIRSR037299-1"/>
    </source>
</evidence>
<dbReference type="Proteomes" id="UP000011777">
    <property type="component" value="Unassembled WGS sequence"/>
</dbReference>
<evidence type="ECO:0000256" key="15">
    <source>
        <dbReference type="ARBA" id="ARBA00038074"/>
    </source>
</evidence>
<dbReference type="GO" id="GO:0009277">
    <property type="term" value="C:fungal-type cell wall"/>
    <property type="evidence" value="ECO:0007669"/>
    <property type="project" value="TreeGrafter"/>
</dbReference>
<comment type="caution">
    <text evidence="22">The sequence shown here is derived from an EMBL/GenBank/DDBJ whole genome shotgun (WGS) entry which is preliminary data.</text>
</comment>
<evidence type="ECO:0000256" key="8">
    <source>
        <dbReference type="ARBA" id="ARBA00022801"/>
    </source>
</evidence>
<feature type="active site" description="Proton donor" evidence="17">
    <location>
        <position position="142"/>
    </location>
</feature>
<evidence type="ECO:0000256" key="4">
    <source>
        <dbReference type="ARBA" id="ARBA00022622"/>
    </source>
</evidence>
<dbReference type="PANTHER" id="PTHR10963">
    <property type="entry name" value="GLYCOSYL HYDROLASE-RELATED"/>
    <property type="match status" value="1"/>
</dbReference>
<keyword evidence="7 20" id="KW-0732">Signal</keyword>
<feature type="region of interest" description="Disordered" evidence="19">
    <location>
        <begin position="310"/>
        <end position="411"/>
    </location>
</feature>
<evidence type="ECO:0000256" key="20">
    <source>
        <dbReference type="SAM" id="SignalP"/>
    </source>
</evidence>
<dbReference type="eggNOG" id="ENOG502QQ71">
    <property type="taxonomic scope" value="Eukaryota"/>
</dbReference>
<dbReference type="Pfam" id="PF00722">
    <property type="entry name" value="Glyco_hydro_16"/>
    <property type="match status" value="1"/>
</dbReference>
<dbReference type="OrthoDB" id="4781at2759"/>
<feature type="disulfide bond" evidence="18">
    <location>
        <begin position="42"/>
        <end position="50"/>
    </location>
</feature>
<dbReference type="InterPro" id="IPR050546">
    <property type="entry name" value="Glycosyl_Hydrlase_16"/>
</dbReference>
<evidence type="ECO:0000256" key="12">
    <source>
        <dbReference type="ARBA" id="ARBA00023288"/>
    </source>
</evidence>
<dbReference type="HOGENOM" id="CLU_027506_2_1_1"/>
<keyword evidence="12" id="KW-0449">Lipoprotein</keyword>
<dbReference type="AlphaFoldDB" id="M3HKG2"/>
<dbReference type="PANTHER" id="PTHR10963:SF68">
    <property type="entry name" value="GLYCOSIDASE CRH1-RELATED"/>
    <property type="match status" value="1"/>
</dbReference>
<evidence type="ECO:0000256" key="16">
    <source>
        <dbReference type="PIRNR" id="PIRNR037299"/>
    </source>
</evidence>
<dbReference type="InterPro" id="IPR017168">
    <property type="entry name" value="CHR-like"/>
</dbReference>
<accession>M3HKG2</accession>
<dbReference type="EC" id="3.2.-.-" evidence="16"/>
<evidence type="ECO:0000256" key="13">
    <source>
        <dbReference type="ARBA" id="ARBA00023295"/>
    </source>
</evidence>
<keyword evidence="23" id="KW-1185">Reference proteome</keyword>
<sequence length="459" mass="52349">MILKIFILFLVFMGFVITDDDSYYTTDDDYEENESDYEIQRCNPYKDNKCFVINEALGKNVFETFSEGTKYFTITSSRRGVKFDSEGLKLTINDAFDNPALASSFYIMYGRVEAEIKGAEGKGIISSFYMQSDDLDEIDVVEIFGSDPFEFQTNYFIKGNTTTYDRGRYHQMHPSPLSQFHKYGVEWTPDLITWYLDGKPVRMLGRKNLHGMPCSPMFLKFSLWSADANDEGTILWAGGVAKFSEGPFSMHIKNLEVHDYSNGLCYSYGYNKNGQWKDLSADGGKILAGHRNCKPPVFKDHLEETFKSTPTKTYPWKKPETTSTEDDWSTVPTGSWDEFINDTEEEEEELETPVEELTEETESTSQTNDEVVITVTQEEDEEDETGLSSYHNTSQAEELSSIKPPNKSKSKSKLPYDVFIQYPDKDNINIQSGVTTLEPASLMGVVFVQILIFMTLVLL</sequence>
<dbReference type="PIRSF" id="PIRSF037299">
    <property type="entry name" value="Glycosidase_CRH1_prd"/>
    <property type="match status" value="1"/>
</dbReference>
<evidence type="ECO:0000256" key="5">
    <source>
        <dbReference type="ARBA" id="ARBA00022676"/>
    </source>
</evidence>
<comment type="subcellular location">
    <subcellularLocation>
        <location evidence="2">Cell envelope</location>
    </subcellularLocation>
    <subcellularLocation>
        <location evidence="3">Membrane</location>
        <topology evidence="3">Lipid-anchor</topology>
        <topology evidence="3">GPI-anchor</topology>
    </subcellularLocation>
</comment>
<keyword evidence="6" id="KW-0808">Transferase</keyword>
<dbReference type="GO" id="GO:0005975">
    <property type="term" value="P:carbohydrate metabolic process"/>
    <property type="evidence" value="ECO:0007669"/>
    <property type="project" value="InterPro"/>
</dbReference>
<feature type="compositionally biased region" description="Polar residues" evidence="19">
    <location>
        <begin position="386"/>
        <end position="398"/>
    </location>
</feature>
<keyword evidence="11" id="KW-0325">Glycoprotein</keyword>
<dbReference type="CDD" id="cd02183">
    <property type="entry name" value="GH16_fungal_CRH1_transglycosylase"/>
    <property type="match status" value="1"/>
</dbReference>
<reference evidence="22 23" key="1">
    <citation type="submission" date="2013-02" db="EMBL/GenBank/DDBJ databases">
        <title>Genome sequence of Candida maltosa Xu316, a potential industrial strain for xylitol and ethanol production.</title>
        <authorList>
            <person name="Yu J."/>
            <person name="Wang Q."/>
            <person name="Geng X."/>
            <person name="Bao W."/>
            <person name="He P."/>
            <person name="Cai J."/>
        </authorList>
    </citation>
    <scope>NUCLEOTIDE SEQUENCE [LARGE SCALE GENOMIC DNA]</scope>
    <source>
        <strain evidence="23">Xu316</strain>
    </source>
</reference>
<keyword evidence="10 18" id="KW-1015">Disulfide bond</keyword>
<dbReference type="GO" id="GO:0098552">
    <property type="term" value="C:side of membrane"/>
    <property type="evidence" value="ECO:0007669"/>
    <property type="project" value="UniProtKB-KW"/>
</dbReference>